<dbReference type="Pfam" id="PF08240">
    <property type="entry name" value="ADH_N"/>
    <property type="match status" value="1"/>
</dbReference>
<dbReference type="InterPro" id="IPR051397">
    <property type="entry name" value="Zn-ADH-like_protein"/>
</dbReference>
<protein>
    <submittedName>
        <fullName evidence="2">Alcohol dehydrogenase</fullName>
    </submittedName>
</protein>
<dbReference type="PANTHER" id="PTHR43677:SF4">
    <property type="entry name" value="QUINONE OXIDOREDUCTASE-LIKE PROTEIN 2"/>
    <property type="match status" value="1"/>
</dbReference>
<dbReference type="Proteomes" id="UP000092484">
    <property type="component" value="Unassembled WGS sequence"/>
</dbReference>
<dbReference type="PANTHER" id="PTHR43677">
    <property type="entry name" value="SHORT-CHAIN DEHYDROGENASE/REDUCTASE"/>
    <property type="match status" value="1"/>
</dbReference>
<dbReference type="Gene3D" id="3.90.180.10">
    <property type="entry name" value="Medium-chain alcohol dehydrogenases, catalytic domain"/>
    <property type="match status" value="1"/>
</dbReference>
<name>A0A1A7BGM6_9SPHN</name>
<dbReference type="SUPFAM" id="SSF51735">
    <property type="entry name" value="NAD(P)-binding Rossmann-fold domains"/>
    <property type="match status" value="1"/>
</dbReference>
<dbReference type="EMBL" id="LZYB01000002">
    <property type="protein sequence ID" value="OBV11703.1"/>
    <property type="molecule type" value="Genomic_DNA"/>
</dbReference>
<dbReference type="Pfam" id="PF00107">
    <property type="entry name" value="ADH_zinc_N"/>
    <property type="match status" value="1"/>
</dbReference>
<organism evidence="2 3">
    <name type="scientific">Erythrobacter dokdonensis DSW-74</name>
    <dbReference type="NCBI Taxonomy" id="1300349"/>
    <lineage>
        <taxon>Bacteria</taxon>
        <taxon>Pseudomonadati</taxon>
        <taxon>Pseudomonadota</taxon>
        <taxon>Alphaproteobacteria</taxon>
        <taxon>Sphingomonadales</taxon>
        <taxon>Erythrobacteraceae</taxon>
        <taxon>Erythrobacter/Porphyrobacter group</taxon>
        <taxon>Erythrobacter</taxon>
    </lineage>
</organism>
<dbReference type="InterPro" id="IPR013154">
    <property type="entry name" value="ADH-like_N"/>
</dbReference>
<dbReference type="SMART" id="SM00829">
    <property type="entry name" value="PKS_ER"/>
    <property type="match status" value="1"/>
</dbReference>
<dbReference type="Gene3D" id="3.40.50.720">
    <property type="entry name" value="NAD(P)-binding Rossmann-like Domain"/>
    <property type="match status" value="1"/>
</dbReference>
<dbReference type="PATRIC" id="fig|1300349.4.peg.1143"/>
<dbReference type="GO" id="GO:0016491">
    <property type="term" value="F:oxidoreductase activity"/>
    <property type="evidence" value="ECO:0007669"/>
    <property type="project" value="InterPro"/>
</dbReference>
<dbReference type="RefSeq" id="WP_068862967.1">
    <property type="nucleotide sequence ID" value="NZ_LZYB01000002.1"/>
</dbReference>
<dbReference type="CDD" id="cd08241">
    <property type="entry name" value="QOR1"/>
    <property type="match status" value="1"/>
</dbReference>
<gene>
    <name evidence="2" type="ORF">I603_1146</name>
</gene>
<dbReference type="AlphaFoldDB" id="A0A1A7BGM6"/>
<comment type="caution">
    <text evidence="2">The sequence shown here is derived from an EMBL/GenBank/DDBJ whole genome shotgun (WGS) entry which is preliminary data.</text>
</comment>
<keyword evidence="3" id="KW-1185">Reference proteome</keyword>
<dbReference type="SUPFAM" id="SSF50129">
    <property type="entry name" value="GroES-like"/>
    <property type="match status" value="1"/>
</dbReference>
<dbReference type="InterPro" id="IPR011032">
    <property type="entry name" value="GroES-like_sf"/>
</dbReference>
<feature type="domain" description="Enoyl reductase (ER)" evidence="1">
    <location>
        <begin position="11"/>
        <end position="322"/>
    </location>
</feature>
<evidence type="ECO:0000259" key="1">
    <source>
        <dbReference type="SMART" id="SM00829"/>
    </source>
</evidence>
<accession>A0A1A7BGM6</accession>
<reference evidence="2 3" key="1">
    <citation type="submission" date="2016-06" db="EMBL/GenBank/DDBJ databases">
        <title>Genome sequence of Porphyrobacter dokdonensis DSW-74.</title>
        <authorList>
            <person name="Kim J.F."/>
            <person name="Song J.Y."/>
        </authorList>
    </citation>
    <scope>NUCLEOTIDE SEQUENCE [LARGE SCALE GENOMIC DNA]</scope>
    <source>
        <strain evidence="2 3">DSW-74</strain>
    </source>
</reference>
<proteinExistence type="predicted"/>
<dbReference type="InterPro" id="IPR020843">
    <property type="entry name" value="ER"/>
</dbReference>
<evidence type="ECO:0000313" key="3">
    <source>
        <dbReference type="Proteomes" id="UP000092484"/>
    </source>
</evidence>
<dbReference type="InterPro" id="IPR013149">
    <property type="entry name" value="ADH-like_C"/>
</dbReference>
<dbReference type="STRING" id="1300349.I603_1146"/>
<dbReference type="InterPro" id="IPR036291">
    <property type="entry name" value="NAD(P)-bd_dom_sf"/>
</dbReference>
<evidence type="ECO:0000313" key="2">
    <source>
        <dbReference type="EMBL" id="OBV11703.1"/>
    </source>
</evidence>
<sequence length="326" mass="33936">MQALRVERLSDDLSGVMLADIPAPVRGTGEVLVQVRAASLNFPDLLMTQGGYQFKPQVPFTSGLEFAGEVIEADPESGVARGDRVMGGNKTGAFAEIASVAADKLSPMPRGMDFAQAAAMGAAYSTAYTGLVELGGLQPGQWALVHGASGGVGLAACDLARALGAKVIATTGSADKAERIAALASPQAVLLAKGRFRERVSEITGGKLADIVFDPVGGDVFDESTRCVAFGGKLVVVGFTSGRIAEISTNIPLIKGFSIIGLRAGEYARRFPERGAAINAAIRELAEEGRITPAINCTLPLSRWREGFDAMAQRQLVGKVVFVPGS</sequence>